<dbReference type="AlphaFoldDB" id="A0A0N0NQS2"/>
<keyword evidence="2" id="KW-0472">Membrane</keyword>
<keyword evidence="2" id="KW-0812">Transmembrane</keyword>
<accession>A0A0N0NQS2</accession>
<protein>
    <submittedName>
        <fullName evidence="3">Uncharacterized protein</fullName>
    </submittedName>
</protein>
<feature type="transmembrane region" description="Helical" evidence="2">
    <location>
        <begin position="77"/>
        <end position="96"/>
    </location>
</feature>
<keyword evidence="4" id="KW-1185">Reference proteome</keyword>
<gene>
    <name evidence="3" type="ORF">AB675_8717</name>
</gene>
<dbReference type="EMBL" id="LFJN01000003">
    <property type="protein sequence ID" value="KPI44251.1"/>
    <property type="molecule type" value="Genomic_DNA"/>
</dbReference>
<feature type="region of interest" description="Disordered" evidence="1">
    <location>
        <begin position="1"/>
        <end position="33"/>
    </location>
</feature>
<sequence length="269" mass="29896">MVATRSSRKSSAANSPAPESPTTPSRNGHINGHVKGHANGKLVAATPNTKLAISKRKSPASGDATSTYAHVVDPLTILWLFVSLILVAWDTGYVFLRPWSMPGGHLHSPIWTPYALYGTVDYIYGWPAIENGVGFTAAQGALNFVESSMYGYYLFKLLQCGSGTEWYKVWDVAYWRRETVVEGEGMAKALVICFASAIMTLSKTVLYWLNEYFSNYSNIGHNTIGRLFFLWIIPNGLWLIVPTYMIYIQGAEIVDLMEAGSRKIHVKEE</sequence>
<feature type="transmembrane region" description="Helical" evidence="2">
    <location>
        <begin position="186"/>
        <end position="208"/>
    </location>
</feature>
<dbReference type="PANTHER" id="PTHR37919:SF2">
    <property type="entry name" value="EXPERA DOMAIN-CONTAINING PROTEIN"/>
    <property type="match status" value="1"/>
</dbReference>
<evidence type="ECO:0000313" key="3">
    <source>
        <dbReference type="EMBL" id="KPI44251.1"/>
    </source>
</evidence>
<dbReference type="Proteomes" id="UP000038010">
    <property type="component" value="Unassembled WGS sequence"/>
</dbReference>
<dbReference type="PANTHER" id="PTHR37919">
    <property type="entry name" value="PROTEIN CBG05606"/>
    <property type="match status" value="1"/>
</dbReference>
<feature type="transmembrane region" description="Helical" evidence="2">
    <location>
        <begin position="228"/>
        <end position="247"/>
    </location>
</feature>
<organism evidence="3 4">
    <name type="scientific">Cyphellophora attinorum</name>
    <dbReference type="NCBI Taxonomy" id="1664694"/>
    <lineage>
        <taxon>Eukaryota</taxon>
        <taxon>Fungi</taxon>
        <taxon>Dikarya</taxon>
        <taxon>Ascomycota</taxon>
        <taxon>Pezizomycotina</taxon>
        <taxon>Eurotiomycetes</taxon>
        <taxon>Chaetothyriomycetidae</taxon>
        <taxon>Chaetothyriales</taxon>
        <taxon>Cyphellophoraceae</taxon>
        <taxon>Cyphellophora</taxon>
    </lineage>
</organism>
<dbReference type="STRING" id="1664694.A0A0N0NQS2"/>
<comment type="caution">
    <text evidence="3">The sequence shown here is derived from an EMBL/GenBank/DDBJ whole genome shotgun (WGS) entry which is preliminary data.</text>
</comment>
<feature type="compositionally biased region" description="Low complexity" evidence="1">
    <location>
        <begin position="10"/>
        <end position="25"/>
    </location>
</feature>
<evidence type="ECO:0000313" key="4">
    <source>
        <dbReference type="Proteomes" id="UP000038010"/>
    </source>
</evidence>
<name>A0A0N0NQS2_9EURO</name>
<dbReference type="GeneID" id="28741067"/>
<dbReference type="VEuPathDB" id="FungiDB:AB675_8717"/>
<evidence type="ECO:0000256" key="1">
    <source>
        <dbReference type="SAM" id="MobiDB-lite"/>
    </source>
</evidence>
<dbReference type="RefSeq" id="XP_018004214.1">
    <property type="nucleotide sequence ID" value="XM_018149187.1"/>
</dbReference>
<dbReference type="OrthoDB" id="60858at2759"/>
<proteinExistence type="predicted"/>
<evidence type="ECO:0000256" key="2">
    <source>
        <dbReference type="SAM" id="Phobius"/>
    </source>
</evidence>
<keyword evidence="2" id="KW-1133">Transmembrane helix</keyword>
<reference evidence="3 4" key="1">
    <citation type="submission" date="2015-06" db="EMBL/GenBank/DDBJ databases">
        <title>Draft genome of the ant-associated black yeast Phialophora attae CBS 131958.</title>
        <authorList>
            <person name="Moreno L.F."/>
            <person name="Stielow B.J."/>
            <person name="de Hoog S."/>
            <person name="Vicente V.A."/>
            <person name="Weiss V.A."/>
            <person name="de Vries M."/>
            <person name="Cruz L.M."/>
            <person name="Souza E.M."/>
        </authorList>
    </citation>
    <scope>NUCLEOTIDE SEQUENCE [LARGE SCALE GENOMIC DNA]</scope>
    <source>
        <strain evidence="3 4">CBS 131958</strain>
    </source>
</reference>